<keyword evidence="2" id="KW-1185">Reference proteome</keyword>
<dbReference type="EMBL" id="JAGGJU010000010">
    <property type="protein sequence ID" value="MBP1852110.1"/>
    <property type="molecule type" value="Genomic_DNA"/>
</dbReference>
<evidence type="ECO:0000313" key="2">
    <source>
        <dbReference type="Proteomes" id="UP000759443"/>
    </source>
</evidence>
<dbReference type="InterPro" id="IPR019289">
    <property type="entry name" value="Phage_tail_E/E"/>
</dbReference>
<proteinExistence type="predicted"/>
<accession>A0ABS4E2D3</accession>
<evidence type="ECO:0000313" key="1">
    <source>
        <dbReference type="EMBL" id="MBP1852110.1"/>
    </source>
</evidence>
<gene>
    <name evidence="1" type="ORF">J2Z17_003565</name>
</gene>
<organism evidence="1 2">
    <name type="scientific">Rhizobium halophytocola</name>
    <dbReference type="NCBI Taxonomy" id="735519"/>
    <lineage>
        <taxon>Bacteria</taxon>
        <taxon>Pseudomonadati</taxon>
        <taxon>Pseudomonadota</taxon>
        <taxon>Alphaproteobacteria</taxon>
        <taxon>Hyphomicrobiales</taxon>
        <taxon>Rhizobiaceae</taxon>
        <taxon>Rhizobium/Agrobacterium group</taxon>
        <taxon>Rhizobium</taxon>
    </lineage>
</organism>
<dbReference type="Proteomes" id="UP000759443">
    <property type="component" value="Unassembled WGS sequence"/>
</dbReference>
<reference evidence="1 2" key="1">
    <citation type="submission" date="2021-03" db="EMBL/GenBank/DDBJ databases">
        <title>Genomic Encyclopedia of Type Strains, Phase IV (KMG-IV): sequencing the most valuable type-strain genomes for metagenomic binning, comparative biology and taxonomic classification.</title>
        <authorList>
            <person name="Goeker M."/>
        </authorList>
    </citation>
    <scope>NUCLEOTIDE SEQUENCE [LARGE SCALE GENOMIC DNA]</scope>
    <source>
        <strain evidence="1 2">DSM 21600</strain>
    </source>
</reference>
<comment type="caution">
    <text evidence="1">The sequence shown here is derived from an EMBL/GenBank/DDBJ whole genome shotgun (WGS) entry which is preliminary data.</text>
</comment>
<evidence type="ECO:0008006" key="3">
    <source>
        <dbReference type="Google" id="ProtNLM"/>
    </source>
</evidence>
<sequence length="100" mass="10830">MSVSVDLSFPVQFDGREIKTLSFRRMKAKDALIAEGEANQTRAGYLLFAALAGVDLKVIEELDIEDLETISEAIVPLMGKSAAKALSEEKLRATRSDGAT</sequence>
<dbReference type="RefSeq" id="WP_209946958.1">
    <property type="nucleotide sequence ID" value="NZ_JAGGJU010000010.1"/>
</dbReference>
<name>A0ABS4E2D3_9HYPH</name>
<dbReference type="Pfam" id="PF10109">
    <property type="entry name" value="Phage_TAC_7"/>
    <property type="match status" value="1"/>
</dbReference>
<protein>
    <recommendedName>
        <fullName evidence="3">Phage tail assembly protein</fullName>
    </recommendedName>
</protein>